<dbReference type="RefSeq" id="WP_210536643.1">
    <property type="nucleotide sequence ID" value="NZ_JAGKTC010000002.1"/>
</dbReference>
<sequence>MLVTRVLGECPACGFEIFGNVSVLGDFVLRGCGRCNYSQRIYLPPVRKKVLYLDQPFFSGAFRGGDRRFVELADRIERIAASQLLTIPRSNIHEAETRLWARADELLEFIKTTSRGHKFESDYRVERSQIIKGFRQWLDNGPVEYPIEQREALTARVHEWDSYFIVDVRHAPGDTAQERENKRQSTENLVNLFDGWRQSNDTFEQDVAGELDGAKRIYLSSYLRYFARVGQGDFAALLDSPIVSKVVEGMRHLLPREMPFPMQLERCALFFDSQHFAHLPFQYIRARSFAVLKAMVKAGAYANRERALQKLSGFYSDVDHIAHYAPYCDAIALDQPMAELTKHPGLALEEAFGVKVFSLNNLAEFTAWLDELEASMTDEHQVGLRAAYA</sequence>
<protein>
    <submittedName>
        <fullName evidence="1">Uncharacterized protein</fullName>
    </submittedName>
</protein>
<dbReference type="Proteomes" id="UP000673447">
    <property type="component" value="Unassembled WGS sequence"/>
</dbReference>
<name>A0A940X322_9GAMM</name>
<reference evidence="1" key="2">
    <citation type="submission" date="2021-03" db="EMBL/GenBank/DDBJ databases">
        <authorList>
            <person name="Cao W."/>
        </authorList>
    </citation>
    <scope>NUCLEOTIDE SEQUENCE</scope>
    <source>
        <strain evidence="1">110414</strain>
    </source>
</reference>
<gene>
    <name evidence="1" type="ORF">J5837_10195</name>
</gene>
<evidence type="ECO:0000313" key="1">
    <source>
        <dbReference type="EMBL" id="MBP3984785.1"/>
    </source>
</evidence>
<proteinExistence type="predicted"/>
<evidence type="ECO:0000313" key="2">
    <source>
        <dbReference type="Proteomes" id="UP000673447"/>
    </source>
</evidence>
<comment type="caution">
    <text evidence="1">The sequence shown here is derived from an EMBL/GenBank/DDBJ whole genome shotgun (WGS) entry which is preliminary data.</text>
</comment>
<dbReference type="AlphaFoldDB" id="A0A940X322"/>
<keyword evidence="2" id="KW-1185">Reference proteome</keyword>
<accession>A0A940X322</accession>
<reference evidence="1" key="1">
    <citation type="journal article" date="2016" name="Int. J. Syst. Evol. Microbiol.">
        <title>Pseudoxanthomonas helianthi sp. nov., isolated from roots of Jerusalem artichoke (Helianthus tuberosus).</title>
        <authorList>
            <person name="Kittiwongwattana C."/>
            <person name="Thawai C."/>
        </authorList>
    </citation>
    <scope>NUCLEOTIDE SEQUENCE</scope>
    <source>
        <strain evidence="1">110414</strain>
    </source>
</reference>
<organism evidence="1 2">
    <name type="scientific">Pseudoxanthomonas helianthi</name>
    <dbReference type="NCBI Taxonomy" id="1453541"/>
    <lineage>
        <taxon>Bacteria</taxon>
        <taxon>Pseudomonadati</taxon>
        <taxon>Pseudomonadota</taxon>
        <taxon>Gammaproteobacteria</taxon>
        <taxon>Lysobacterales</taxon>
        <taxon>Lysobacteraceae</taxon>
        <taxon>Pseudoxanthomonas</taxon>
    </lineage>
</organism>
<dbReference type="EMBL" id="JAGKTC010000002">
    <property type="protein sequence ID" value="MBP3984785.1"/>
    <property type="molecule type" value="Genomic_DNA"/>
</dbReference>